<keyword evidence="3 12" id="KW-0808">Transferase</keyword>
<dbReference type="Pfam" id="PF13662">
    <property type="entry name" value="Toprim_4"/>
    <property type="match status" value="1"/>
</dbReference>
<evidence type="ECO:0000256" key="12">
    <source>
        <dbReference type="HAMAP-Rule" id="MF_00974"/>
    </source>
</evidence>
<dbReference type="PROSITE" id="PS50880">
    <property type="entry name" value="TOPRIM"/>
    <property type="match status" value="1"/>
</dbReference>
<dbReference type="GO" id="GO:0008270">
    <property type="term" value="F:zinc ion binding"/>
    <property type="evidence" value="ECO:0007669"/>
    <property type="project" value="UniProtKB-UniRule"/>
</dbReference>
<dbReference type="SUPFAM" id="SSF56731">
    <property type="entry name" value="DNA primase core"/>
    <property type="match status" value="1"/>
</dbReference>
<evidence type="ECO:0000256" key="9">
    <source>
        <dbReference type="ARBA" id="ARBA00022842"/>
    </source>
</evidence>
<dbReference type="AlphaFoldDB" id="A0A6J4VIM6"/>
<evidence type="ECO:0000256" key="11">
    <source>
        <dbReference type="ARBA" id="ARBA00023163"/>
    </source>
</evidence>
<proteinExistence type="inferred from homology"/>
<evidence type="ECO:0000256" key="2">
    <source>
        <dbReference type="ARBA" id="ARBA00022515"/>
    </source>
</evidence>
<dbReference type="InterPro" id="IPR006295">
    <property type="entry name" value="DNA_primase_DnaG"/>
</dbReference>
<dbReference type="EC" id="2.7.7.101" evidence="12"/>
<feature type="domain" description="Toprim" evidence="16">
    <location>
        <begin position="255"/>
        <end position="343"/>
    </location>
</feature>
<evidence type="ECO:0000256" key="8">
    <source>
        <dbReference type="ARBA" id="ARBA00022833"/>
    </source>
</evidence>
<dbReference type="Gene3D" id="3.40.1360.10">
    <property type="match status" value="1"/>
</dbReference>
<dbReference type="GO" id="GO:0003678">
    <property type="term" value="F:DNA helicase activity"/>
    <property type="evidence" value="ECO:0007669"/>
    <property type="project" value="InterPro"/>
</dbReference>
<dbReference type="InterPro" id="IPR030846">
    <property type="entry name" value="DnaG_bac"/>
</dbReference>
<evidence type="ECO:0000256" key="4">
    <source>
        <dbReference type="ARBA" id="ARBA00022695"/>
    </source>
</evidence>
<keyword evidence="11 12" id="KW-0804">Transcription</keyword>
<keyword evidence="10 12" id="KW-0238">DNA-binding</keyword>
<evidence type="ECO:0000256" key="14">
    <source>
        <dbReference type="PIRSR" id="PIRSR002811-1"/>
    </source>
</evidence>
<dbReference type="GO" id="GO:0005737">
    <property type="term" value="C:cytoplasm"/>
    <property type="evidence" value="ECO:0007669"/>
    <property type="project" value="TreeGrafter"/>
</dbReference>
<keyword evidence="4 12" id="KW-0548">Nucleotidyltransferase</keyword>
<dbReference type="PIRSF" id="PIRSF002811">
    <property type="entry name" value="DnaG"/>
    <property type="match status" value="1"/>
</dbReference>
<dbReference type="FunFam" id="3.90.980.10:FF:000001">
    <property type="entry name" value="DNA primase"/>
    <property type="match status" value="1"/>
</dbReference>
<comment type="catalytic activity">
    <reaction evidence="12">
        <text>ssDNA + n NTP = ssDNA/pppN(pN)n-1 hybrid + (n-1) diphosphate.</text>
        <dbReference type="EC" id="2.7.7.101"/>
    </reaction>
</comment>
<dbReference type="SUPFAM" id="SSF48024">
    <property type="entry name" value="N-terminal domain of DnaB helicase"/>
    <property type="match status" value="1"/>
</dbReference>
<evidence type="ECO:0000256" key="7">
    <source>
        <dbReference type="ARBA" id="ARBA00022771"/>
    </source>
</evidence>
<feature type="zinc finger region" description="CHC2-type" evidence="12 14">
    <location>
        <begin position="37"/>
        <end position="61"/>
    </location>
</feature>
<feature type="region of interest" description="Disordered" evidence="15">
    <location>
        <begin position="457"/>
        <end position="480"/>
    </location>
</feature>
<dbReference type="InterPro" id="IPR034151">
    <property type="entry name" value="TOPRIM_DnaG_bac"/>
</dbReference>
<dbReference type="FunFam" id="3.90.580.10:FF:000001">
    <property type="entry name" value="DNA primase"/>
    <property type="match status" value="1"/>
</dbReference>
<dbReference type="PANTHER" id="PTHR30313:SF2">
    <property type="entry name" value="DNA PRIMASE"/>
    <property type="match status" value="1"/>
</dbReference>
<evidence type="ECO:0000256" key="6">
    <source>
        <dbReference type="ARBA" id="ARBA00022723"/>
    </source>
</evidence>
<dbReference type="NCBIfam" id="TIGR01391">
    <property type="entry name" value="dnaG"/>
    <property type="match status" value="1"/>
</dbReference>
<dbReference type="InterPro" id="IPR006171">
    <property type="entry name" value="TOPRIM_dom"/>
</dbReference>
<dbReference type="GO" id="GO:0000428">
    <property type="term" value="C:DNA-directed RNA polymerase complex"/>
    <property type="evidence" value="ECO:0007669"/>
    <property type="project" value="UniProtKB-KW"/>
</dbReference>
<evidence type="ECO:0000313" key="17">
    <source>
        <dbReference type="EMBL" id="CAA9577440.1"/>
    </source>
</evidence>
<keyword evidence="6 12" id="KW-0479">Metal-binding</keyword>
<dbReference type="CDD" id="cd03364">
    <property type="entry name" value="TOPRIM_DnaG_primases"/>
    <property type="match status" value="1"/>
</dbReference>
<dbReference type="InterPro" id="IPR050219">
    <property type="entry name" value="DnaG_primase"/>
</dbReference>
<evidence type="ECO:0000256" key="15">
    <source>
        <dbReference type="SAM" id="MobiDB-lite"/>
    </source>
</evidence>
<dbReference type="SMART" id="SM00400">
    <property type="entry name" value="ZnF_CHCC"/>
    <property type="match status" value="1"/>
</dbReference>
<dbReference type="GO" id="GO:0003899">
    <property type="term" value="F:DNA-directed RNA polymerase activity"/>
    <property type="evidence" value="ECO:0007669"/>
    <property type="project" value="UniProtKB-UniRule"/>
</dbReference>
<dbReference type="InterPro" id="IPR002694">
    <property type="entry name" value="Znf_CHC2"/>
</dbReference>
<comment type="domain">
    <text evidence="12">Contains an N-terminal zinc-binding domain, a central core domain that contains the primase activity, and a C-terminal DnaB-binding domain.</text>
</comment>
<dbReference type="InterPro" id="IPR037068">
    <property type="entry name" value="DNA_primase_core_N_sf"/>
</dbReference>
<dbReference type="SMART" id="SM00493">
    <property type="entry name" value="TOPRIM"/>
    <property type="match status" value="1"/>
</dbReference>
<reference evidence="17" key="1">
    <citation type="submission" date="2020-02" db="EMBL/GenBank/DDBJ databases">
        <authorList>
            <person name="Meier V. D."/>
        </authorList>
    </citation>
    <scope>NUCLEOTIDE SEQUENCE</scope>
    <source>
        <strain evidence="17">AVDCRST_MAG18</strain>
    </source>
</reference>
<dbReference type="GO" id="GO:0003677">
    <property type="term" value="F:DNA binding"/>
    <property type="evidence" value="ECO:0007669"/>
    <property type="project" value="UniProtKB-KW"/>
</dbReference>
<keyword evidence="8 12" id="KW-0862">Zinc</keyword>
<keyword evidence="2 12" id="KW-0639">Primosome</keyword>
<dbReference type="InterPro" id="IPR036185">
    <property type="entry name" value="DNA_heli_DnaB-like_N_sf"/>
</dbReference>
<dbReference type="InterPro" id="IPR036977">
    <property type="entry name" value="DNA_primase_Znf_CHC2"/>
</dbReference>
<dbReference type="PANTHER" id="PTHR30313">
    <property type="entry name" value="DNA PRIMASE"/>
    <property type="match status" value="1"/>
</dbReference>
<dbReference type="Pfam" id="PF01807">
    <property type="entry name" value="Zn_ribbon_DnaG"/>
    <property type="match status" value="1"/>
</dbReference>
<dbReference type="HAMAP" id="MF_00974">
    <property type="entry name" value="DNA_primase_DnaG"/>
    <property type="match status" value="1"/>
</dbReference>
<keyword evidence="1 12" id="KW-0240">DNA-directed RNA polymerase</keyword>
<evidence type="ECO:0000256" key="3">
    <source>
        <dbReference type="ARBA" id="ARBA00022679"/>
    </source>
</evidence>
<evidence type="ECO:0000259" key="16">
    <source>
        <dbReference type="PROSITE" id="PS50880"/>
    </source>
</evidence>
<comment type="function">
    <text evidence="12 13">RNA polymerase that catalyzes the synthesis of short RNA molecules used as primers for DNA polymerase during DNA replication.</text>
</comment>
<dbReference type="Gene3D" id="3.90.980.10">
    <property type="entry name" value="DNA primase, catalytic core, N-terminal domain"/>
    <property type="match status" value="1"/>
</dbReference>
<dbReference type="Pfam" id="PF08275">
    <property type="entry name" value="DNAG_N"/>
    <property type="match status" value="1"/>
</dbReference>
<protein>
    <recommendedName>
        <fullName evidence="12 13">DNA primase</fullName>
        <ecNumber evidence="12">2.7.7.101</ecNumber>
    </recommendedName>
</protein>
<dbReference type="InterPro" id="IPR019475">
    <property type="entry name" value="DNA_primase_DnaB-bd"/>
</dbReference>
<dbReference type="Pfam" id="PF10410">
    <property type="entry name" value="DnaB_bind"/>
    <property type="match status" value="1"/>
</dbReference>
<comment type="cofactor">
    <cofactor evidence="12 13 14">
        <name>Zn(2+)</name>
        <dbReference type="ChEBI" id="CHEBI:29105"/>
    </cofactor>
    <text evidence="12 13 14">Binds 1 zinc ion per monomer.</text>
</comment>
<name>A0A6J4VIM6_9BACT</name>
<sequence>MAERNDITEIRERVDMLELVGAKVQLKRSGKNWKGICPFHTEKTPSFYVYPESGNYVCFSCGEKGDAFTWLQKTEGMDFPDALEQLAARAGVTLQRGTVRDPGRDEERERVFAVNEEAATFFASVLLSGTAGEAGRRYVAERGLTRETVERFALGFAPDSWDALLKHLVSRGHREELLAEAGLLTERDDGRRYDRFRGRLIFPIRNRDGKIVGFGGRALGDARPKYLNTAQTTVFDKSANLYAIDLAKEAIRKADTAVIVEGYVDAIMAHQVGHANVVASMGTALTEAQVGLLKRLTARIVLALDSDAAGQAAMLRGIETMRGALDYDEVAVVDPRQLVRFEKKLNTEILVLTLPEGKDPDEFLRARPGDWPALVGGAEPLLDFVMRAVVGGLDLSDPKAKSGAVGQLAPLIRELPDNIQQAHYTGLLARMLHLGEEVIASEIRRLGLVRPARGAGSGLSRGVPGGSDAAPAQPAPQAPSREDHLLSLLLTNPDAAHDVAAEIAPDDFTDAADRALWAATLPAISADPRLRTDDLLTTIGDPSLRESAEKLVAISVERLGSFPGPVRQEIRDTLKLLRQEANKAQIGRLQTAIGEAAQEGDAETVRALMAQLPPLYERLRSFDPPRSPYFRDTRTVVEKR</sequence>
<evidence type="ECO:0000256" key="1">
    <source>
        <dbReference type="ARBA" id="ARBA00022478"/>
    </source>
</evidence>
<gene>
    <name evidence="12" type="primary">dnaG</name>
    <name evidence="17" type="ORF">AVDCRST_MAG18-2713</name>
</gene>
<comment type="similarity">
    <text evidence="12 13">Belongs to the DnaG primase family.</text>
</comment>
<dbReference type="GO" id="GO:0005524">
    <property type="term" value="F:ATP binding"/>
    <property type="evidence" value="ECO:0007669"/>
    <property type="project" value="InterPro"/>
</dbReference>
<dbReference type="EMBL" id="CADCWN010000208">
    <property type="protein sequence ID" value="CAA9577440.1"/>
    <property type="molecule type" value="Genomic_DNA"/>
</dbReference>
<dbReference type="InterPro" id="IPR016136">
    <property type="entry name" value="DNA_helicase_N/primase_C"/>
</dbReference>
<dbReference type="GO" id="GO:0006269">
    <property type="term" value="P:DNA replication, synthesis of primer"/>
    <property type="evidence" value="ECO:0007669"/>
    <property type="project" value="UniProtKB-UniRule"/>
</dbReference>
<evidence type="ECO:0000256" key="10">
    <source>
        <dbReference type="ARBA" id="ARBA00023125"/>
    </source>
</evidence>
<dbReference type="Gene3D" id="3.90.580.10">
    <property type="entry name" value="Zinc finger, CHC2-type domain"/>
    <property type="match status" value="1"/>
</dbReference>
<organism evidence="17">
    <name type="scientific">uncultured Thermomicrobiales bacterium</name>
    <dbReference type="NCBI Taxonomy" id="1645740"/>
    <lineage>
        <taxon>Bacteria</taxon>
        <taxon>Pseudomonadati</taxon>
        <taxon>Thermomicrobiota</taxon>
        <taxon>Thermomicrobia</taxon>
        <taxon>Thermomicrobiales</taxon>
        <taxon>environmental samples</taxon>
    </lineage>
</organism>
<dbReference type="Gene3D" id="1.10.860.10">
    <property type="entry name" value="DNAb Helicase, Chain A"/>
    <property type="match status" value="1"/>
</dbReference>
<accession>A0A6J4VIM6</accession>
<dbReference type="GO" id="GO:1990077">
    <property type="term" value="C:primosome complex"/>
    <property type="evidence" value="ECO:0007669"/>
    <property type="project" value="UniProtKB-KW"/>
</dbReference>
<dbReference type="InterPro" id="IPR013264">
    <property type="entry name" value="DNAG_N"/>
</dbReference>
<dbReference type="SUPFAM" id="SSF57783">
    <property type="entry name" value="Zinc beta-ribbon"/>
    <property type="match status" value="1"/>
</dbReference>
<keyword evidence="9" id="KW-0460">Magnesium</keyword>
<comment type="subunit">
    <text evidence="12">Monomer. Interacts with DnaB.</text>
</comment>
<keyword evidence="7 12" id="KW-0863">Zinc-finger</keyword>
<evidence type="ECO:0000256" key="13">
    <source>
        <dbReference type="PIRNR" id="PIRNR002811"/>
    </source>
</evidence>
<evidence type="ECO:0000256" key="5">
    <source>
        <dbReference type="ARBA" id="ARBA00022705"/>
    </source>
</evidence>
<keyword evidence="5 12" id="KW-0235">DNA replication</keyword>